<feature type="compositionally biased region" description="Pro residues" evidence="1">
    <location>
        <begin position="132"/>
        <end position="146"/>
    </location>
</feature>
<feature type="compositionally biased region" description="Acidic residues" evidence="1">
    <location>
        <begin position="36"/>
        <end position="50"/>
    </location>
</feature>
<feature type="region of interest" description="Disordered" evidence="1">
    <location>
        <begin position="32"/>
        <end position="89"/>
    </location>
</feature>
<feature type="region of interest" description="Disordered" evidence="1">
    <location>
        <begin position="219"/>
        <end position="252"/>
    </location>
</feature>
<keyword evidence="3" id="KW-1185">Reference proteome</keyword>
<protein>
    <submittedName>
        <fullName evidence="2">Uncharacterized protein</fullName>
    </submittedName>
</protein>
<dbReference type="Proteomes" id="UP000077051">
    <property type="component" value="Unassembled WGS sequence"/>
</dbReference>
<evidence type="ECO:0000313" key="3">
    <source>
        <dbReference type="Proteomes" id="UP000077051"/>
    </source>
</evidence>
<feature type="compositionally biased region" description="Polar residues" evidence="1">
    <location>
        <begin position="51"/>
        <end position="66"/>
    </location>
</feature>
<dbReference type="EMBL" id="AMYB01000001">
    <property type="protein sequence ID" value="OAD07758.1"/>
    <property type="molecule type" value="Genomic_DNA"/>
</dbReference>
<dbReference type="VEuPathDB" id="FungiDB:MUCCIDRAFT_158016"/>
<name>A0A168PHW5_MUCCL</name>
<feature type="compositionally biased region" description="Basic residues" evidence="1">
    <location>
        <begin position="237"/>
        <end position="252"/>
    </location>
</feature>
<feature type="compositionally biased region" description="Polar residues" evidence="1">
    <location>
        <begin position="219"/>
        <end position="236"/>
    </location>
</feature>
<reference evidence="2 3" key="1">
    <citation type="submission" date="2015-06" db="EMBL/GenBank/DDBJ databases">
        <title>Expansion of signal transduction pathways in fungi by whole-genome duplication.</title>
        <authorList>
            <consortium name="DOE Joint Genome Institute"/>
            <person name="Corrochano L.M."/>
            <person name="Kuo A."/>
            <person name="Marcet-Houben M."/>
            <person name="Polaino S."/>
            <person name="Salamov A."/>
            <person name="Villalobos J.M."/>
            <person name="Alvarez M.I."/>
            <person name="Avalos J."/>
            <person name="Benito E.P."/>
            <person name="Benoit I."/>
            <person name="Burger G."/>
            <person name="Camino L.P."/>
            <person name="Canovas D."/>
            <person name="Cerda-Olmedo E."/>
            <person name="Cheng J.-F."/>
            <person name="Dominguez A."/>
            <person name="Elias M."/>
            <person name="Eslava A.P."/>
            <person name="Glaser F."/>
            <person name="Grimwood J."/>
            <person name="Gutierrez G."/>
            <person name="Heitman J."/>
            <person name="Henrissat B."/>
            <person name="Iturriaga E.A."/>
            <person name="Lang B.F."/>
            <person name="Lavin J.L."/>
            <person name="Lee S."/>
            <person name="Li W."/>
            <person name="Lindquist E."/>
            <person name="Lopez-Garcia S."/>
            <person name="Luque E.M."/>
            <person name="Marcos A.T."/>
            <person name="Martin J."/>
            <person name="Mccluskey K."/>
            <person name="Medina H.R."/>
            <person name="Miralles-Duran A."/>
            <person name="Miyazaki A."/>
            <person name="Munoz-Torres E."/>
            <person name="Oguiza J.A."/>
            <person name="Ohm R."/>
            <person name="Olmedo M."/>
            <person name="Orejas M."/>
            <person name="Ortiz-Castellanos L."/>
            <person name="Pisabarro A.G."/>
            <person name="Rodriguez-Romero J."/>
            <person name="Ruiz-Herrera J."/>
            <person name="Ruiz-Vazquez R."/>
            <person name="Sanz C."/>
            <person name="Schackwitz W."/>
            <person name="Schmutz J."/>
            <person name="Shahriari M."/>
            <person name="Shelest E."/>
            <person name="Silva-Franco F."/>
            <person name="Soanes D."/>
            <person name="Syed K."/>
            <person name="Tagua V.G."/>
            <person name="Talbot N.J."/>
            <person name="Thon M."/>
            <person name="De Vries R.P."/>
            <person name="Wiebenga A."/>
            <person name="Yadav J.S."/>
            <person name="Braun E.L."/>
            <person name="Baker S."/>
            <person name="Garre V."/>
            <person name="Horwitz B."/>
            <person name="Torres-Martinez S."/>
            <person name="Idnurm A."/>
            <person name="Herrera-Estrella A."/>
            <person name="Gabaldon T."/>
            <person name="Grigoriev I.V."/>
        </authorList>
    </citation>
    <scope>NUCLEOTIDE SEQUENCE [LARGE SCALE GENOMIC DNA]</scope>
    <source>
        <strain evidence="2 3">CBS 277.49</strain>
    </source>
</reference>
<gene>
    <name evidence="2" type="ORF">MUCCIDRAFT_158016</name>
</gene>
<accession>A0A168PHW5</accession>
<feature type="region of interest" description="Disordered" evidence="1">
    <location>
        <begin position="132"/>
        <end position="184"/>
    </location>
</feature>
<evidence type="ECO:0000313" key="2">
    <source>
        <dbReference type="EMBL" id="OAD07758.1"/>
    </source>
</evidence>
<sequence>MLRVSSILYLQQVWSRPSSLVVVEVVKPIAPIIPASEEEEEREEEEEVAQDSDSTLTEQDATVQEQEQGKVNDMPQEQYGNPEQPEIEQEQMFVAASRTVSFKEGSICSSLRIPAPSVVVTNGSETLVIIQQPPPPPLSTLPPALPQKPVEREYYDDDIDLDDEDEEEISTPPSTPSSKFSPKRILHRAKSSINDESVRNLGRRTSMFLEKFNYQPTLPATPNLRRQSSKLTNKGKTLSKKLKRVLSFHHTK</sequence>
<feature type="compositionally biased region" description="Acidic residues" evidence="1">
    <location>
        <begin position="154"/>
        <end position="169"/>
    </location>
</feature>
<organism evidence="2 3">
    <name type="scientific">Mucor lusitanicus CBS 277.49</name>
    <dbReference type="NCBI Taxonomy" id="747725"/>
    <lineage>
        <taxon>Eukaryota</taxon>
        <taxon>Fungi</taxon>
        <taxon>Fungi incertae sedis</taxon>
        <taxon>Mucoromycota</taxon>
        <taxon>Mucoromycotina</taxon>
        <taxon>Mucoromycetes</taxon>
        <taxon>Mucorales</taxon>
        <taxon>Mucorineae</taxon>
        <taxon>Mucoraceae</taxon>
        <taxon>Mucor</taxon>
    </lineage>
</organism>
<evidence type="ECO:0000256" key="1">
    <source>
        <dbReference type="SAM" id="MobiDB-lite"/>
    </source>
</evidence>
<proteinExistence type="predicted"/>
<feature type="compositionally biased region" description="Low complexity" evidence="1">
    <location>
        <begin position="170"/>
        <end position="180"/>
    </location>
</feature>
<dbReference type="OrthoDB" id="2291032at2759"/>
<dbReference type="AlphaFoldDB" id="A0A168PHW5"/>
<comment type="caution">
    <text evidence="2">The sequence shown here is derived from an EMBL/GenBank/DDBJ whole genome shotgun (WGS) entry which is preliminary data.</text>
</comment>